<dbReference type="RefSeq" id="WP_100745515.1">
    <property type="nucleotide sequence ID" value="NZ_NPEF02000039.1"/>
</dbReference>
<sequence length="385" mass="42510">MGRNFFICLALIVSTDYSCRFLSSFLNKEDRPPSSGVVIIFQNGETGVLREGKKIPSRPGLVLKRNDVIETGSGSLDIQTSSGDVVRIRSFSKVTVKNILSGANPDVNLYTQAGSLLIKTNKLKSESSFSVSTPTAVAGVRGTTFSFELTDGQPPKVKVYEGAVAISFKIPREIIENNKAMDKELYKEFVTFLESNEVVLENGEESYVKPSLDEMIQLVITRIEENKDISKEFESIKNAEEKDFGKRTFERTPQEEAEAETLVAANTDLVNKAITDDGSENSATAAANDVSSEIEKDHSSQLDQALDRIESNAEANVLKNEAKIREYYNVLEIIVKSDGKKLSGAIVTQIGDKLIVHTPAGVIRLNKKDVEYVDYQTFEIKTKAK</sequence>
<dbReference type="EMBL" id="NPEF02000039">
    <property type="protein sequence ID" value="MDV6237864.1"/>
    <property type="molecule type" value="Genomic_DNA"/>
</dbReference>
<organism evidence="3">
    <name type="scientific">Leptospira ellisii</name>
    <dbReference type="NCBI Taxonomy" id="2023197"/>
    <lineage>
        <taxon>Bacteria</taxon>
        <taxon>Pseudomonadati</taxon>
        <taxon>Spirochaetota</taxon>
        <taxon>Spirochaetia</taxon>
        <taxon>Leptospirales</taxon>
        <taxon>Leptospiraceae</taxon>
        <taxon>Leptospira</taxon>
    </lineage>
</organism>
<evidence type="ECO:0000259" key="1">
    <source>
        <dbReference type="Pfam" id="PF04773"/>
    </source>
</evidence>
<keyword evidence="4" id="KW-1185">Reference proteome</keyword>
<evidence type="ECO:0000313" key="4">
    <source>
        <dbReference type="Proteomes" id="UP000232122"/>
    </source>
</evidence>
<accession>A0A2N0BQ73</accession>
<reference evidence="2" key="3">
    <citation type="submission" date="2023-10" db="EMBL/GenBank/DDBJ databases">
        <authorList>
            <person name="Picardeau M."/>
            <person name="Thibeaux R."/>
        </authorList>
    </citation>
    <scope>NUCLEOTIDE SEQUENCE</scope>
    <source>
        <strain evidence="2">ATI7-C-A5</strain>
    </source>
</reference>
<comment type="caution">
    <text evidence="3">The sequence shown here is derived from an EMBL/GenBank/DDBJ whole genome shotgun (WGS) entry which is preliminary data.</text>
</comment>
<proteinExistence type="predicted"/>
<feature type="domain" description="FecR protein" evidence="1">
    <location>
        <begin position="67"/>
        <end position="164"/>
    </location>
</feature>
<dbReference type="EMBL" id="NPEF01000061">
    <property type="protein sequence ID" value="PJZ93453.1"/>
    <property type="molecule type" value="Genomic_DNA"/>
</dbReference>
<reference evidence="3" key="1">
    <citation type="submission" date="2017-07" db="EMBL/GenBank/DDBJ databases">
        <title>Leptospira spp. isolated from tropical soils.</title>
        <authorList>
            <person name="Thibeaux R."/>
            <person name="Iraola G."/>
            <person name="Ferres I."/>
            <person name="Bierque E."/>
            <person name="Girault D."/>
            <person name="Soupe-Gilbert M.-E."/>
            <person name="Picardeau M."/>
            <person name="Goarant C."/>
        </authorList>
    </citation>
    <scope>NUCLEOTIDE SEQUENCE [LARGE SCALE GENOMIC DNA]</scope>
    <source>
        <strain evidence="3">ATI7-C-A5</strain>
    </source>
</reference>
<evidence type="ECO:0000313" key="2">
    <source>
        <dbReference type="EMBL" id="MDV6237864.1"/>
    </source>
</evidence>
<accession>A0A2N0BA99</accession>
<name>A0A2N0BA99_9LEPT</name>
<evidence type="ECO:0000313" key="3">
    <source>
        <dbReference type="EMBL" id="PJZ93453.1"/>
    </source>
</evidence>
<dbReference type="Gene3D" id="2.60.120.1440">
    <property type="match status" value="1"/>
</dbReference>
<dbReference type="OrthoDB" id="369729at2"/>
<dbReference type="AlphaFoldDB" id="A0A2N0BA99"/>
<protein>
    <submittedName>
        <fullName evidence="2">FecR family protein</fullName>
    </submittedName>
    <submittedName>
        <fullName evidence="3">Transcriptional regulator</fullName>
    </submittedName>
</protein>
<reference evidence="2 4" key="2">
    <citation type="journal article" date="2018" name="Microb. Genom.">
        <title>Deciphering the unexplored Leptospira diversity from soils uncovers genomic evolution to virulence.</title>
        <authorList>
            <person name="Thibeaux R."/>
            <person name="Iraola G."/>
            <person name="Ferres I."/>
            <person name="Bierque E."/>
            <person name="Girault D."/>
            <person name="Soupe-Gilbert M.E."/>
            <person name="Picardeau M."/>
            <person name="Goarant C."/>
        </authorList>
    </citation>
    <scope>NUCLEOTIDE SEQUENCE [LARGE SCALE GENOMIC DNA]</scope>
    <source>
        <strain evidence="2 4">ATI7-C-A5</strain>
    </source>
</reference>
<dbReference type="PANTHER" id="PTHR38731:SF1">
    <property type="entry name" value="FECR PROTEIN DOMAIN-CONTAINING PROTEIN"/>
    <property type="match status" value="1"/>
</dbReference>
<gene>
    <name evidence="2" type="ORF">CH379_019735</name>
    <name evidence="3" type="ORF">CH379_07735</name>
</gene>
<dbReference type="InterPro" id="IPR006860">
    <property type="entry name" value="FecR"/>
</dbReference>
<dbReference type="Pfam" id="PF04773">
    <property type="entry name" value="FecR"/>
    <property type="match status" value="1"/>
</dbReference>
<dbReference type="PANTHER" id="PTHR38731">
    <property type="entry name" value="LIPL45-RELATED LIPOPROTEIN-RELATED"/>
    <property type="match status" value="1"/>
</dbReference>
<dbReference type="Proteomes" id="UP000232122">
    <property type="component" value="Unassembled WGS sequence"/>
</dbReference>